<evidence type="ECO:0000313" key="2">
    <source>
        <dbReference type="EMBL" id="OLZ51758.1"/>
    </source>
</evidence>
<dbReference type="Pfam" id="PF12079">
    <property type="entry name" value="DUF3558"/>
    <property type="match status" value="1"/>
</dbReference>
<sequence>MLGGCGPYPQPPVPSPTTTRTIGATTRVPPYAGAPAVRDPLPVTVVSGEPCTTALTPGQVRQVLGAEVMGKIDREESPGRTCLWENRSTGTIIRVAFATRHRQGLSAVYPARSPDEGWVWRELRVAGFPAVATTPEPDQPWYCTVVVGLADDVAVEVSMVTRTASSGDQCTLTGQTAELVVATLRKRAGR</sequence>
<evidence type="ECO:0000313" key="3">
    <source>
        <dbReference type="Proteomes" id="UP000187486"/>
    </source>
</evidence>
<name>A0A1R0KUH1_9PSEU</name>
<dbReference type="InterPro" id="IPR024520">
    <property type="entry name" value="DUF3558"/>
</dbReference>
<feature type="region of interest" description="Disordered" evidence="1">
    <location>
        <begin position="1"/>
        <end position="23"/>
    </location>
</feature>
<dbReference type="AlphaFoldDB" id="A0A1R0KUH1"/>
<dbReference type="Proteomes" id="UP000187486">
    <property type="component" value="Unassembled WGS sequence"/>
</dbReference>
<dbReference type="EMBL" id="MQUQ01000007">
    <property type="protein sequence ID" value="OLZ51758.1"/>
    <property type="molecule type" value="Genomic_DNA"/>
</dbReference>
<proteinExistence type="predicted"/>
<accession>A0A1R0KUH1</accession>
<evidence type="ECO:0008006" key="4">
    <source>
        <dbReference type="Google" id="ProtNLM"/>
    </source>
</evidence>
<comment type="caution">
    <text evidence="2">The sequence shown here is derived from an EMBL/GenBank/DDBJ whole genome shotgun (WGS) entry which is preliminary data.</text>
</comment>
<gene>
    <name evidence="2" type="ORF">BS329_15905</name>
</gene>
<keyword evidence="3" id="KW-1185">Reference proteome</keyword>
<protein>
    <recommendedName>
        <fullName evidence="4">DUF3558 domain-containing protein</fullName>
    </recommendedName>
</protein>
<organism evidence="2 3">
    <name type="scientific">Amycolatopsis coloradensis</name>
    <dbReference type="NCBI Taxonomy" id="76021"/>
    <lineage>
        <taxon>Bacteria</taxon>
        <taxon>Bacillati</taxon>
        <taxon>Actinomycetota</taxon>
        <taxon>Actinomycetes</taxon>
        <taxon>Pseudonocardiales</taxon>
        <taxon>Pseudonocardiaceae</taxon>
        <taxon>Amycolatopsis</taxon>
    </lineage>
</organism>
<reference evidence="2 3" key="1">
    <citation type="submission" date="2016-01" db="EMBL/GenBank/DDBJ databases">
        <title>Amycolatopsis coloradensis genome sequencing and assembly.</title>
        <authorList>
            <person name="Mayilraj S."/>
        </authorList>
    </citation>
    <scope>NUCLEOTIDE SEQUENCE [LARGE SCALE GENOMIC DNA]</scope>
    <source>
        <strain evidence="2 3">DSM 44225</strain>
    </source>
</reference>
<evidence type="ECO:0000256" key="1">
    <source>
        <dbReference type="SAM" id="MobiDB-lite"/>
    </source>
</evidence>